<dbReference type="InterPro" id="IPR002797">
    <property type="entry name" value="Polysacc_synth"/>
</dbReference>
<dbReference type="GO" id="GO:0005886">
    <property type="term" value="C:plasma membrane"/>
    <property type="evidence" value="ECO:0007669"/>
    <property type="project" value="UniProtKB-SubCell"/>
</dbReference>
<dbReference type="EMBL" id="JAQIFT010000054">
    <property type="protein sequence ID" value="MDA3732735.1"/>
    <property type="molecule type" value="Genomic_DNA"/>
</dbReference>
<dbReference type="InterPro" id="IPR024923">
    <property type="entry name" value="PG_synth_SpoVB"/>
</dbReference>
<dbReference type="Proteomes" id="UP001169242">
    <property type="component" value="Unassembled WGS sequence"/>
</dbReference>
<protein>
    <submittedName>
        <fullName evidence="7">Polysaccharide biosynthesis protein</fullName>
    </submittedName>
</protein>
<evidence type="ECO:0000256" key="2">
    <source>
        <dbReference type="ARBA" id="ARBA00022475"/>
    </source>
</evidence>
<keyword evidence="4 6" id="KW-1133">Transmembrane helix</keyword>
<evidence type="ECO:0000256" key="1">
    <source>
        <dbReference type="ARBA" id="ARBA00004651"/>
    </source>
</evidence>
<dbReference type="CDD" id="cd13124">
    <property type="entry name" value="MATE_SpoVB_like"/>
    <property type="match status" value="1"/>
</dbReference>
<feature type="transmembrane region" description="Helical" evidence="6">
    <location>
        <begin position="45"/>
        <end position="70"/>
    </location>
</feature>
<accession>A0AA42DPH3</accession>
<feature type="transmembrane region" description="Helical" evidence="6">
    <location>
        <begin position="354"/>
        <end position="378"/>
    </location>
</feature>
<gene>
    <name evidence="7" type="ORF">PBV87_14750</name>
</gene>
<keyword evidence="5 6" id="KW-0472">Membrane</keyword>
<evidence type="ECO:0000256" key="6">
    <source>
        <dbReference type="SAM" id="Phobius"/>
    </source>
</evidence>
<feature type="transmembrane region" description="Helical" evidence="6">
    <location>
        <begin position="441"/>
        <end position="463"/>
    </location>
</feature>
<feature type="transmembrane region" description="Helical" evidence="6">
    <location>
        <begin position="190"/>
        <end position="210"/>
    </location>
</feature>
<evidence type="ECO:0000313" key="7">
    <source>
        <dbReference type="EMBL" id="MDA3732735.1"/>
    </source>
</evidence>
<feature type="transmembrane region" description="Helical" evidence="6">
    <location>
        <begin position="166"/>
        <end position="184"/>
    </location>
</feature>
<keyword evidence="3 6" id="KW-0812">Transmembrane</keyword>
<feature type="transmembrane region" description="Helical" evidence="6">
    <location>
        <begin position="91"/>
        <end position="110"/>
    </location>
</feature>
<dbReference type="AlphaFoldDB" id="A0AA42DPH3"/>
<evidence type="ECO:0000256" key="5">
    <source>
        <dbReference type="ARBA" id="ARBA00023136"/>
    </source>
</evidence>
<dbReference type="RefSeq" id="WP_271012760.1">
    <property type="nucleotide sequence ID" value="NZ_JAQIFT010000054.1"/>
</dbReference>
<feature type="transmembrane region" description="Helical" evidence="6">
    <location>
        <begin position="12"/>
        <end position="33"/>
    </location>
</feature>
<evidence type="ECO:0000313" key="8">
    <source>
        <dbReference type="Proteomes" id="UP001169242"/>
    </source>
</evidence>
<organism evidence="7 8">
    <name type="scientific">Holtiella tumoricola</name>
    <dbReference type="NCBI Taxonomy" id="3018743"/>
    <lineage>
        <taxon>Bacteria</taxon>
        <taxon>Bacillati</taxon>
        <taxon>Bacillota</taxon>
        <taxon>Clostridia</taxon>
        <taxon>Lachnospirales</taxon>
        <taxon>Cellulosilyticaceae</taxon>
        <taxon>Holtiella</taxon>
    </lineage>
</organism>
<dbReference type="PANTHER" id="PTHR30250">
    <property type="entry name" value="PST FAMILY PREDICTED COLANIC ACID TRANSPORTER"/>
    <property type="match status" value="1"/>
</dbReference>
<dbReference type="PIRSF" id="PIRSF038958">
    <property type="entry name" value="PG_synth_SpoVB"/>
    <property type="match status" value="1"/>
</dbReference>
<keyword evidence="2" id="KW-1003">Cell membrane</keyword>
<evidence type="ECO:0000256" key="4">
    <source>
        <dbReference type="ARBA" id="ARBA00022989"/>
    </source>
</evidence>
<comment type="caution">
    <text evidence="7">The sequence shown here is derived from an EMBL/GenBank/DDBJ whole genome shotgun (WGS) entry which is preliminary data.</text>
</comment>
<name>A0AA42DPH3_9FIRM</name>
<dbReference type="PANTHER" id="PTHR30250:SF21">
    <property type="entry name" value="LIPID II FLIPPASE MURJ"/>
    <property type="match status" value="1"/>
</dbReference>
<keyword evidence="8" id="KW-1185">Reference proteome</keyword>
<feature type="transmembrane region" description="Helical" evidence="6">
    <location>
        <begin position="240"/>
        <end position="260"/>
    </location>
</feature>
<proteinExistence type="predicted"/>
<dbReference type="Pfam" id="PF01943">
    <property type="entry name" value="Polysacc_synt"/>
    <property type="match status" value="1"/>
</dbReference>
<feature type="transmembrane region" description="Helical" evidence="6">
    <location>
        <begin position="313"/>
        <end position="333"/>
    </location>
</feature>
<dbReference type="InterPro" id="IPR050833">
    <property type="entry name" value="Poly_Biosynth_Transport"/>
</dbReference>
<feature type="transmembrane region" description="Helical" evidence="6">
    <location>
        <begin position="384"/>
        <end position="403"/>
    </location>
</feature>
<feature type="transmembrane region" description="Helical" evidence="6">
    <location>
        <begin position="415"/>
        <end position="435"/>
    </location>
</feature>
<feature type="transmembrane region" description="Helical" evidence="6">
    <location>
        <begin position="130"/>
        <end position="148"/>
    </location>
</feature>
<feature type="transmembrane region" description="Helical" evidence="6">
    <location>
        <begin position="483"/>
        <end position="501"/>
    </location>
</feature>
<reference evidence="7" key="1">
    <citation type="journal article" date="2023" name="Int. J. Syst. Evol. Microbiol.">
        <title>&lt;i&gt;Holtiella tumoricola&lt;/i&gt; gen. nov. sp. nov., isolated from a human clinical sample.</title>
        <authorList>
            <person name="Allen-Vercoe E."/>
            <person name="Daigneault M.C."/>
            <person name="Vancuren S.J."/>
            <person name="Cochrane K."/>
            <person name="O'Neal L.L."/>
            <person name="Sankaranarayanan K."/>
            <person name="Lawson P.A."/>
        </authorList>
    </citation>
    <scope>NUCLEOTIDE SEQUENCE</scope>
    <source>
        <strain evidence="7">CC70A</strain>
    </source>
</reference>
<sequence>MEEKITGKQVAKGILILSIATVISKIIGVLYRIPIVNILGDVGNAIYGLAYQVYILIITISCLGIPNAVARLIAECISLKAYNDAKKIFKITFIYTAGISVILALSLWSGADKIAHLLKGGEDIVLPLKALAPTVVIVSLMAVMRGYFQGMGNMMPTAISQTVEQLFNAIFSVVLASLFLPYGVKVAAMGSTLGTGIGAIAGTITIAVIYKMTASQYNKIEDIGVTKSIYPTNRHIIKQLLITVIPIVMTAALFALMTLIDNTMLFHYLPGTVEYLRGAGEISRIPVTNAALMDTQTIVTSLSGQFLSKYTQFINIPVGIIVVIVTSTIPAIAGDYARKDQQGLTHKINRILKMGMLIAMPATVGLTLFGEPIMQLIYASAPDGGSLFTVGSIAIIFMTISQLTTGVLQAIGKQYYVTIYVMIALVVKIILNIALLSNPAIHIYGITISTTICYMIYTILNLIAIKRILKVKIEWKQVITKPMITSIGMGVMSFFLYKGFIIVTHSVIRSTLIIVPVAVLIYGIGCILTKTITLDDIQYIPLANKYIKKFKDRNVKNI</sequence>
<feature type="transmembrane region" description="Helical" evidence="6">
    <location>
        <begin position="507"/>
        <end position="528"/>
    </location>
</feature>
<comment type="subcellular location">
    <subcellularLocation>
        <location evidence="1">Cell membrane</location>
        <topology evidence="1">Multi-pass membrane protein</topology>
    </subcellularLocation>
</comment>
<evidence type="ECO:0000256" key="3">
    <source>
        <dbReference type="ARBA" id="ARBA00022692"/>
    </source>
</evidence>